<organism evidence="3 4">
    <name type="scientific">Blastococcus jejuensis</name>
    <dbReference type="NCBI Taxonomy" id="351224"/>
    <lineage>
        <taxon>Bacteria</taxon>
        <taxon>Bacillati</taxon>
        <taxon>Actinomycetota</taxon>
        <taxon>Actinomycetes</taxon>
        <taxon>Geodermatophilales</taxon>
        <taxon>Geodermatophilaceae</taxon>
        <taxon>Blastococcus</taxon>
    </lineage>
</organism>
<dbReference type="EMBL" id="BAAAVV010000002">
    <property type="protein sequence ID" value="GAA3159927.1"/>
    <property type="molecule type" value="Genomic_DNA"/>
</dbReference>
<comment type="caution">
    <text evidence="3">The sequence shown here is derived from an EMBL/GenBank/DDBJ whole genome shotgun (WGS) entry which is preliminary data.</text>
</comment>
<name>A0ABP6NY49_9ACTN</name>
<reference evidence="4" key="1">
    <citation type="journal article" date="2019" name="Int. J. Syst. Evol. Microbiol.">
        <title>The Global Catalogue of Microorganisms (GCM) 10K type strain sequencing project: providing services to taxonomists for standard genome sequencing and annotation.</title>
        <authorList>
            <consortium name="The Broad Institute Genomics Platform"/>
            <consortium name="The Broad Institute Genome Sequencing Center for Infectious Disease"/>
            <person name="Wu L."/>
            <person name="Ma J."/>
        </authorList>
    </citation>
    <scope>NUCLEOTIDE SEQUENCE [LARGE SCALE GENOMIC DNA]</scope>
    <source>
        <strain evidence="4">JCM 15614</strain>
    </source>
</reference>
<dbReference type="InterPro" id="IPR038404">
    <property type="entry name" value="TRAP_DctP_sf"/>
</dbReference>
<dbReference type="PANTHER" id="PTHR33376">
    <property type="match status" value="1"/>
</dbReference>
<dbReference type="PANTHER" id="PTHR33376:SF4">
    <property type="entry name" value="SIALIC ACID-BINDING PERIPLASMIC PROTEIN SIAP"/>
    <property type="match status" value="1"/>
</dbReference>
<protein>
    <submittedName>
        <fullName evidence="3">Sialic acid TRAP transporter solute-binding subunit SiaP</fullName>
    </submittedName>
</protein>
<gene>
    <name evidence="3" type="primary">siaP</name>
    <name evidence="3" type="ORF">GCM10010531_09220</name>
</gene>
<dbReference type="NCBIfam" id="NF037995">
    <property type="entry name" value="TRAP_S1"/>
    <property type="match status" value="1"/>
</dbReference>
<evidence type="ECO:0000256" key="2">
    <source>
        <dbReference type="SAM" id="SignalP"/>
    </source>
</evidence>
<keyword evidence="1 2" id="KW-0732">Signal</keyword>
<accession>A0ABP6NY49</accession>
<evidence type="ECO:0000256" key="1">
    <source>
        <dbReference type="ARBA" id="ARBA00022729"/>
    </source>
</evidence>
<feature type="chain" id="PRO_5046335611" evidence="2">
    <location>
        <begin position="30"/>
        <end position="354"/>
    </location>
</feature>
<dbReference type="Gene3D" id="3.40.190.170">
    <property type="entry name" value="Bacterial extracellular solute-binding protein, family 7"/>
    <property type="match status" value="1"/>
</dbReference>
<feature type="signal peptide" evidence="2">
    <location>
        <begin position="1"/>
        <end position="29"/>
    </location>
</feature>
<sequence>MLHRRTIRHRSALCLTAVTALTLTGCGFATGEESASGGESGSGDCAEVTLRLATIRTDDDPTTIAAQSFADAVDEATDGQVTVQVFPNSQLGDANDLFAGMASGQDVDMFYEGISLYPTLEGASDFAVVSVPFMWDSYEQFKAVLETDRYQELLDQAAEATGVRVVATAGDAEPRALSANRPIRTADEMAGLKLRIADAPMPQAFATALGAEPTVVPFSDLYLALRQGVVDGQENGAITMVNQSLFEVQPYFMPTNYIRDVRSWYVSDQVWGGLCADQQDAIVEEANAAGDVATEEVATQLEEAMTALEGSIEVVEPDVESFRTALEGTFEQFDGELWQEGLLEETRQLAEENR</sequence>
<dbReference type="InterPro" id="IPR018389">
    <property type="entry name" value="DctP_fam"/>
</dbReference>
<keyword evidence="4" id="KW-1185">Reference proteome</keyword>
<evidence type="ECO:0000313" key="4">
    <source>
        <dbReference type="Proteomes" id="UP001499924"/>
    </source>
</evidence>
<evidence type="ECO:0000313" key="3">
    <source>
        <dbReference type="EMBL" id="GAA3159927.1"/>
    </source>
</evidence>
<dbReference type="PROSITE" id="PS51257">
    <property type="entry name" value="PROKAR_LIPOPROTEIN"/>
    <property type="match status" value="1"/>
</dbReference>
<proteinExistence type="predicted"/>
<dbReference type="CDD" id="cd13603">
    <property type="entry name" value="PBP2_TRAP_Siap_TeaA_like"/>
    <property type="match status" value="1"/>
</dbReference>
<dbReference type="Proteomes" id="UP001499924">
    <property type="component" value="Unassembled WGS sequence"/>
</dbReference>
<dbReference type="Pfam" id="PF03480">
    <property type="entry name" value="DctP"/>
    <property type="match status" value="1"/>
</dbReference>